<organism evidence="1 2">
    <name type="scientific">Flavobacterium zepuense</name>
    <dbReference type="NCBI Taxonomy" id="2593302"/>
    <lineage>
        <taxon>Bacteria</taxon>
        <taxon>Pseudomonadati</taxon>
        <taxon>Bacteroidota</taxon>
        <taxon>Flavobacteriia</taxon>
        <taxon>Flavobacteriales</taxon>
        <taxon>Flavobacteriaceae</taxon>
        <taxon>Flavobacterium</taxon>
    </lineage>
</organism>
<sequence>MLKIPFGKDKLTSAIYDAGMVSNGNKCNCICLECGKDLQAVHPQVLNRQKFFRHKPGTDCQGTLESIFHFAAKEIIKKSTSLKISEDESFSYSSCDIEMTKYSKRPDAYITNQSTSLIVEILFSHQIESSTLDVYLNNNERVLEINISAEKNKLFNYEYFKDWVLSHAPRELYVQPQKLEADTSGKHNAAGDKSESDIGVYIVLGLIGAWLYRRFFKGRG</sequence>
<dbReference type="EMBL" id="VJVZ01000001">
    <property type="protein sequence ID" value="TRW27115.1"/>
    <property type="molecule type" value="Genomic_DNA"/>
</dbReference>
<proteinExistence type="predicted"/>
<gene>
    <name evidence="1" type="ORF">FMM05_00240</name>
</gene>
<evidence type="ECO:0000313" key="2">
    <source>
        <dbReference type="Proteomes" id="UP000320643"/>
    </source>
</evidence>
<dbReference type="RefSeq" id="WP_143371341.1">
    <property type="nucleotide sequence ID" value="NZ_VJVZ01000001.1"/>
</dbReference>
<accession>A0A552V9H2</accession>
<evidence type="ECO:0000313" key="1">
    <source>
        <dbReference type="EMBL" id="TRW27115.1"/>
    </source>
</evidence>
<dbReference type="OrthoDB" id="1490774at2"/>
<dbReference type="AlphaFoldDB" id="A0A552V9H2"/>
<dbReference type="Proteomes" id="UP000320643">
    <property type="component" value="Unassembled WGS sequence"/>
</dbReference>
<evidence type="ECO:0008006" key="3">
    <source>
        <dbReference type="Google" id="ProtNLM"/>
    </source>
</evidence>
<comment type="caution">
    <text evidence="1">The sequence shown here is derived from an EMBL/GenBank/DDBJ whole genome shotgun (WGS) entry which is preliminary data.</text>
</comment>
<reference evidence="1 2" key="1">
    <citation type="submission" date="2019-07" db="EMBL/GenBank/DDBJ databases">
        <title>Flavobacterium sp. nov., isolated from glacier ice.</title>
        <authorList>
            <person name="Liu Q."/>
            <person name="Xin Y.-H."/>
        </authorList>
    </citation>
    <scope>NUCLEOTIDE SEQUENCE [LARGE SCALE GENOMIC DNA]</scope>
    <source>
        <strain evidence="1 2">ZT4R6</strain>
    </source>
</reference>
<keyword evidence="2" id="KW-1185">Reference proteome</keyword>
<protein>
    <recommendedName>
        <fullName evidence="3">Competence protein CoiA-like family protein</fullName>
    </recommendedName>
</protein>
<name>A0A552V9H2_9FLAO</name>